<reference evidence="4" key="2">
    <citation type="submission" date="2025-09" db="UniProtKB">
        <authorList>
            <consortium name="Ensembl"/>
        </authorList>
    </citation>
    <scope>IDENTIFICATION</scope>
</reference>
<keyword evidence="1" id="KW-1015">Disulfide bond</keyword>
<dbReference type="InterPro" id="IPR016187">
    <property type="entry name" value="CTDL_fold"/>
</dbReference>
<dbReference type="InterPro" id="IPR018378">
    <property type="entry name" value="C-type_lectin_CS"/>
</dbReference>
<gene>
    <name evidence="4" type="primary">LOC107753293</name>
</gene>
<keyword evidence="2" id="KW-0732">Signal</keyword>
<proteinExistence type="predicted"/>
<dbReference type="InterPro" id="IPR050111">
    <property type="entry name" value="C-type_lectin/snaclec_domain"/>
</dbReference>
<dbReference type="PROSITE" id="PS50041">
    <property type="entry name" value="C_TYPE_LECTIN_2"/>
    <property type="match status" value="1"/>
</dbReference>
<evidence type="ECO:0000259" key="3">
    <source>
        <dbReference type="PROSITE" id="PS50041"/>
    </source>
</evidence>
<reference evidence="4" key="1">
    <citation type="submission" date="2025-08" db="UniProtKB">
        <authorList>
            <consortium name="Ensembl"/>
        </authorList>
    </citation>
    <scope>IDENTIFICATION</scope>
</reference>
<dbReference type="InterPro" id="IPR001304">
    <property type="entry name" value="C-type_lectin-like"/>
</dbReference>
<name>A0A673IS21_9TELE</name>
<protein>
    <submittedName>
        <fullName evidence="4">Galactose-specific lectin nattectin-like</fullName>
    </submittedName>
</protein>
<feature type="domain" description="C-type lectin" evidence="3">
    <location>
        <begin position="35"/>
        <end position="179"/>
    </location>
</feature>
<dbReference type="PROSITE" id="PS00615">
    <property type="entry name" value="C_TYPE_LECTIN_1"/>
    <property type="match status" value="1"/>
</dbReference>
<dbReference type="SMART" id="SM00034">
    <property type="entry name" value="CLECT"/>
    <property type="match status" value="1"/>
</dbReference>
<keyword evidence="5" id="KW-1185">Reference proteome</keyword>
<accession>A0A673IS21</accession>
<dbReference type="Ensembl" id="ENSSRHT00000045342.1">
    <property type="protein sequence ID" value="ENSSRHP00000044099.1"/>
    <property type="gene ID" value="ENSSRHG00000022308.1"/>
</dbReference>
<dbReference type="InterPro" id="IPR016186">
    <property type="entry name" value="C-type_lectin-like/link_sf"/>
</dbReference>
<dbReference type="PANTHER" id="PTHR22803">
    <property type="entry name" value="MANNOSE, PHOSPHOLIPASE, LECTIN RECEPTOR RELATED"/>
    <property type="match status" value="1"/>
</dbReference>
<evidence type="ECO:0000313" key="5">
    <source>
        <dbReference type="Proteomes" id="UP000472270"/>
    </source>
</evidence>
<feature type="signal peptide" evidence="2">
    <location>
        <begin position="1"/>
        <end position="18"/>
    </location>
</feature>
<organism evidence="4 5">
    <name type="scientific">Sinocyclocheilus rhinocerous</name>
    <dbReference type="NCBI Taxonomy" id="307959"/>
    <lineage>
        <taxon>Eukaryota</taxon>
        <taxon>Metazoa</taxon>
        <taxon>Chordata</taxon>
        <taxon>Craniata</taxon>
        <taxon>Vertebrata</taxon>
        <taxon>Euteleostomi</taxon>
        <taxon>Actinopterygii</taxon>
        <taxon>Neopterygii</taxon>
        <taxon>Teleostei</taxon>
        <taxon>Ostariophysi</taxon>
        <taxon>Cypriniformes</taxon>
        <taxon>Cyprinidae</taxon>
        <taxon>Cyprininae</taxon>
        <taxon>Sinocyclocheilus</taxon>
    </lineage>
</organism>
<dbReference type="Gene3D" id="3.10.100.10">
    <property type="entry name" value="Mannose-Binding Protein A, subunit A"/>
    <property type="match status" value="1"/>
</dbReference>
<dbReference type="Proteomes" id="UP000472270">
    <property type="component" value="Unassembled WGS sequence"/>
</dbReference>
<feature type="chain" id="PRO_5025642506" evidence="2">
    <location>
        <begin position="19"/>
        <end position="186"/>
    </location>
</feature>
<evidence type="ECO:0000256" key="2">
    <source>
        <dbReference type="SAM" id="SignalP"/>
    </source>
</evidence>
<dbReference type="Pfam" id="PF00059">
    <property type="entry name" value="Lectin_C"/>
    <property type="match status" value="1"/>
</dbReference>
<sequence length="186" mass="20744">MWISAAVLIALVVNGVKSEGSSGIGRRCTKGWEKLGTQCFRYFSDLKPWAEAEKQCLNLGGNLVSIHSQLTHNFLKTLVKKHGSDNSRTWIGAHDAIKHCLPVKDERHEIRRISTWKRPSLVMFFRMISGFGVIDQNLSTVTGEPNNGGGKEHCVEMGSGGEKRWNDAHCDTLLNFICCRTTINNS</sequence>
<dbReference type="CDD" id="cd00037">
    <property type="entry name" value="CLECT"/>
    <property type="match status" value="1"/>
</dbReference>
<evidence type="ECO:0000313" key="4">
    <source>
        <dbReference type="Ensembl" id="ENSSRHP00000044099.1"/>
    </source>
</evidence>
<dbReference type="AlphaFoldDB" id="A0A673IS21"/>
<dbReference type="SUPFAM" id="SSF56436">
    <property type="entry name" value="C-type lectin-like"/>
    <property type="match status" value="1"/>
</dbReference>
<evidence type="ECO:0000256" key="1">
    <source>
        <dbReference type="ARBA" id="ARBA00023157"/>
    </source>
</evidence>